<proteinExistence type="predicted"/>
<dbReference type="InterPro" id="IPR056693">
    <property type="entry name" value="DUF7791"/>
</dbReference>
<dbReference type="SUPFAM" id="SSF52540">
    <property type="entry name" value="P-loop containing nucleoside triphosphate hydrolases"/>
    <property type="match status" value="1"/>
</dbReference>
<dbReference type="Pfam" id="PF24883">
    <property type="entry name" value="NPHP3_N"/>
    <property type="match status" value="1"/>
</dbReference>
<dbReference type="EMBL" id="JAGMWT010000001">
    <property type="protein sequence ID" value="KAH7138017.1"/>
    <property type="molecule type" value="Genomic_DNA"/>
</dbReference>
<feature type="domain" description="DUF7791" evidence="3">
    <location>
        <begin position="537"/>
        <end position="670"/>
    </location>
</feature>
<dbReference type="Pfam" id="PF25053">
    <property type="entry name" value="DUF7791"/>
    <property type="match status" value="1"/>
</dbReference>
<dbReference type="AlphaFoldDB" id="A0A9P9IY38"/>
<dbReference type="OrthoDB" id="443402at2759"/>
<dbReference type="Proteomes" id="UP000700596">
    <property type="component" value="Unassembled WGS sequence"/>
</dbReference>
<keyword evidence="5" id="KW-1185">Reference proteome</keyword>
<dbReference type="Gene3D" id="3.40.50.300">
    <property type="entry name" value="P-loop containing nucleotide triphosphate hydrolases"/>
    <property type="match status" value="1"/>
</dbReference>
<dbReference type="PANTHER" id="PTHR10039:SF5">
    <property type="entry name" value="NACHT DOMAIN-CONTAINING PROTEIN"/>
    <property type="match status" value="1"/>
</dbReference>
<dbReference type="InterPro" id="IPR027417">
    <property type="entry name" value="P-loop_NTPase"/>
</dbReference>
<organism evidence="4 5">
    <name type="scientific">Dendryphion nanum</name>
    <dbReference type="NCBI Taxonomy" id="256645"/>
    <lineage>
        <taxon>Eukaryota</taxon>
        <taxon>Fungi</taxon>
        <taxon>Dikarya</taxon>
        <taxon>Ascomycota</taxon>
        <taxon>Pezizomycotina</taxon>
        <taxon>Dothideomycetes</taxon>
        <taxon>Pleosporomycetidae</taxon>
        <taxon>Pleosporales</taxon>
        <taxon>Torulaceae</taxon>
        <taxon>Dendryphion</taxon>
    </lineage>
</organism>
<keyword evidence="1" id="KW-0677">Repeat</keyword>
<evidence type="ECO:0000259" key="2">
    <source>
        <dbReference type="Pfam" id="PF24883"/>
    </source>
</evidence>
<dbReference type="PANTHER" id="PTHR10039">
    <property type="entry name" value="AMELOGENIN"/>
    <property type="match status" value="1"/>
</dbReference>
<protein>
    <recommendedName>
        <fullName evidence="6">NACHT domain-containing protein</fullName>
    </recommendedName>
</protein>
<evidence type="ECO:0000313" key="4">
    <source>
        <dbReference type="EMBL" id="KAH7138017.1"/>
    </source>
</evidence>
<feature type="domain" description="Nephrocystin 3-like N-terminal" evidence="2">
    <location>
        <begin position="257"/>
        <end position="430"/>
    </location>
</feature>
<evidence type="ECO:0008006" key="6">
    <source>
        <dbReference type="Google" id="ProtNLM"/>
    </source>
</evidence>
<evidence type="ECO:0000313" key="5">
    <source>
        <dbReference type="Proteomes" id="UP000700596"/>
    </source>
</evidence>
<dbReference type="InterPro" id="IPR056884">
    <property type="entry name" value="NPHP3-like_N"/>
</dbReference>
<reference evidence="4" key="1">
    <citation type="journal article" date="2021" name="Nat. Commun.">
        <title>Genetic determinants of endophytism in the Arabidopsis root mycobiome.</title>
        <authorList>
            <person name="Mesny F."/>
            <person name="Miyauchi S."/>
            <person name="Thiergart T."/>
            <person name="Pickel B."/>
            <person name="Atanasova L."/>
            <person name="Karlsson M."/>
            <person name="Huettel B."/>
            <person name="Barry K.W."/>
            <person name="Haridas S."/>
            <person name="Chen C."/>
            <person name="Bauer D."/>
            <person name="Andreopoulos W."/>
            <person name="Pangilinan J."/>
            <person name="LaButti K."/>
            <person name="Riley R."/>
            <person name="Lipzen A."/>
            <person name="Clum A."/>
            <person name="Drula E."/>
            <person name="Henrissat B."/>
            <person name="Kohler A."/>
            <person name="Grigoriev I.V."/>
            <person name="Martin F.M."/>
            <person name="Hacquard S."/>
        </authorList>
    </citation>
    <scope>NUCLEOTIDE SEQUENCE</scope>
    <source>
        <strain evidence="4">MPI-CAGE-CH-0243</strain>
    </source>
</reference>
<evidence type="ECO:0000256" key="1">
    <source>
        <dbReference type="ARBA" id="ARBA00022737"/>
    </source>
</evidence>
<evidence type="ECO:0000259" key="3">
    <source>
        <dbReference type="Pfam" id="PF25053"/>
    </source>
</evidence>
<gene>
    <name evidence="4" type="ORF">B0J11DRAFT_475230</name>
</gene>
<comment type="caution">
    <text evidence="4">The sequence shown here is derived from an EMBL/GenBank/DDBJ whole genome shotgun (WGS) entry which is preliminary data.</text>
</comment>
<accession>A0A9P9IY38</accession>
<name>A0A9P9IY38_9PLEO</name>
<sequence length="924" mass="106369">MAEALATLSLAANIAQFIGLSMQMASTCKEIYSSANGIRQEYKELGGMVENMQELHKDVVTSLHAMQAQVGQAAVGQSTLKVEKVITDLAADCEPIATKLLDILNSLKVPDNTEFRVLKVVGKMVRYAWKSKDIHSLTQRIGKLDSQLKERVSFLLNTNNHLEILGIIRNLNEEQKALHVTTHTEIDKMRLEVVNLLAIESDDMLREVASLEQTAAGLEALVATVKNMQFRHHILRDLGFDLMNDREDNVRNAHSFTLDWIFETNKSCLAEWLAHGRGVFWIYGKAGSGKSTLMKHLSKHKKTLSTLAKWAGTDTLATASFYFWNAGSSMQKSKTGLLQSLLYQVIAACPSVNLFHSSLFRNKFSESIGYWKRSELIDTLKEFAQLSSLPVKFCLFINGLDEYKGEEQDIIELLQDFATSPNIKICASSRPRTAFWNAFHDSRWKLKVEDFTRDDMRKYTHDLLNENPSFQKFTIQNRERIQRQISKKAEGVWLWVYLVIRDLLRDLAGDEDYDHLQTRMDSFPSDLHAYFKVMMERIDKIHRQETARIFLVALEAVSPLPILSLPYIRMEISNPDYVYQIPSSHEPLESEEDLCQRWRKLLNSRCGDLLEINQSSADNESYLDFKVWFIHRTVKDFLCDDYHEKLRIHAGNFIVQISLFKMMVALIKERPSVFREENLLEDFARDVFEYALRSQSVAGNHNISILDAFNAAGEYVRDTILGFPDSESCWASGLYHGKDLYRIRTNKYRFNDKLSNDQHPTRYPDFLGLTIWIGLHVYAFAKLNEDPKLVNSPSNIPYLAFALCTKEFNITIVKTLLTLGADPNASIPQYYGGCNTVWKHFHWSGVEMGIVDPNNRKEAILLLLEHGADSDTTTLSQEMGRNIEDDYIRWFGKEDAKMLFARMRELQRIKQSQFSLFQRILRWR</sequence>